<evidence type="ECO:0000256" key="6">
    <source>
        <dbReference type="SAM" id="SignalP"/>
    </source>
</evidence>
<dbReference type="PROSITE" id="PS51352">
    <property type="entry name" value="THIOREDOXIN_2"/>
    <property type="match status" value="1"/>
</dbReference>
<dbReference type="InterPro" id="IPR036249">
    <property type="entry name" value="Thioredoxin-like_sf"/>
</dbReference>
<dbReference type="PANTHER" id="PTHR45184:SF1">
    <property type="entry name" value="DNAJ PROTEIN ERDJ3A"/>
    <property type="match status" value="1"/>
</dbReference>
<evidence type="ECO:0000256" key="1">
    <source>
        <dbReference type="ARBA" id="ARBA00004163"/>
    </source>
</evidence>
<dbReference type="SUPFAM" id="SSF46565">
    <property type="entry name" value="Chaperone J-domain"/>
    <property type="match status" value="1"/>
</dbReference>
<dbReference type="EMBL" id="MPUH01000153">
    <property type="protein sequence ID" value="OMJ88336.1"/>
    <property type="molecule type" value="Genomic_DNA"/>
</dbReference>
<dbReference type="SMART" id="SM00271">
    <property type="entry name" value="DnaJ"/>
    <property type="match status" value="1"/>
</dbReference>
<proteinExistence type="predicted"/>
<dbReference type="InterPro" id="IPR018253">
    <property type="entry name" value="DnaJ_domain_CS"/>
</dbReference>
<evidence type="ECO:0000256" key="5">
    <source>
        <dbReference type="ARBA" id="ARBA00035043"/>
    </source>
</evidence>
<dbReference type="PROSITE" id="PS00636">
    <property type="entry name" value="DNAJ_1"/>
    <property type="match status" value="1"/>
</dbReference>
<comment type="subcellular location">
    <subcellularLocation>
        <location evidence="1">Endoplasmic reticulum membrane</location>
        <topology evidence="1">Single-pass type IV membrane protein</topology>
    </subcellularLocation>
</comment>
<dbReference type="Gene3D" id="3.40.30.10">
    <property type="entry name" value="Glutaredoxin"/>
    <property type="match status" value="2"/>
</dbReference>
<evidence type="ECO:0000256" key="4">
    <source>
        <dbReference type="ARBA" id="ARBA00035002"/>
    </source>
</evidence>
<keyword evidence="10" id="KW-1185">Reference proteome</keyword>
<dbReference type="InterPro" id="IPR013766">
    <property type="entry name" value="Thioredoxin_domain"/>
</dbReference>
<dbReference type="Pfam" id="PF00085">
    <property type="entry name" value="Thioredoxin"/>
    <property type="match status" value="1"/>
</dbReference>
<feature type="domain" description="J" evidence="7">
    <location>
        <begin position="17"/>
        <end position="82"/>
    </location>
</feature>
<dbReference type="Gene3D" id="1.10.287.110">
    <property type="entry name" value="DnaJ domain"/>
    <property type="match status" value="1"/>
</dbReference>
<feature type="signal peptide" evidence="6">
    <location>
        <begin position="1"/>
        <end position="15"/>
    </location>
</feature>
<comment type="function">
    <text evidence="4">Plays an important role in regulating the size of autophagosomes during the formation process.</text>
</comment>
<dbReference type="GO" id="GO:0006914">
    <property type="term" value="P:autophagy"/>
    <property type="evidence" value="ECO:0007669"/>
    <property type="project" value="UniProtKB-KW"/>
</dbReference>
<evidence type="ECO:0000259" key="7">
    <source>
        <dbReference type="PROSITE" id="PS50076"/>
    </source>
</evidence>
<keyword evidence="6" id="KW-0732">Signal</keyword>
<dbReference type="PROSITE" id="PS50076">
    <property type="entry name" value="DNAJ_2"/>
    <property type="match status" value="1"/>
</dbReference>
<dbReference type="GO" id="GO:0005789">
    <property type="term" value="C:endoplasmic reticulum membrane"/>
    <property type="evidence" value="ECO:0007669"/>
    <property type="project" value="UniProtKB-SubCell"/>
</dbReference>
<gene>
    <name evidence="9" type="ORF">SteCoe_9749</name>
</gene>
<sequence>MKWVIYLSILYLAYSKTYYEMLGVARDADEKVIKKAFKKVSLEHHPDRSGSNSNSGNYFKELSHAYEVLIDPEKREIYDYCGEDCIINGMNYQLDFIKDCYFGNKNPNMFYHTHLFYDDTAVIELNDHNIKSLYRRNEIWLVQFYGPRCRTSRDFVGEWISLANRLSGIVKVAAVNCDENENICTEYNIKKYSPIIVFSESTIIDHEFYQGERSADKMTEFAISRVQGFLRYVNSNNIDEFLQSEPTQVKVLCFTNTKECPALIKAVSREFKGQVLFGEVRISDKDLVEKYKVTSFPSLYFVCINEFEKYNESLQRNYIENWIFKLIDSHKVLVFARELNRSLYATGFCNPSDSKFCVLCFDPSNEEKGILDELAREFENDPVNVFWMSQNKYQGFYSAFEEKCVIYRGKKQKFMKLECGMDHGCYRQKILDAISGQGMFVRTKSQPEISEKKPDL</sequence>
<feature type="domain" description="Thioredoxin" evidence="8">
    <location>
        <begin position="100"/>
        <end position="228"/>
    </location>
</feature>
<evidence type="ECO:0000256" key="2">
    <source>
        <dbReference type="ARBA" id="ARBA00020921"/>
    </source>
</evidence>
<dbReference type="PANTHER" id="PTHR45184">
    <property type="entry name" value="DNAJ PROTEIN ERDJ3A"/>
    <property type="match status" value="1"/>
</dbReference>
<evidence type="ECO:0000259" key="8">
    <source>
        <dbReference type="PROSITE" id="PS51352"/>
    </source>
</evidence>
<evidence type="ECO:0000256" key="3">
    <source>
        <dbReference type="ARBA" id="ARBA00023006"/>
    </source>
</evidence>
<organism evidence="9 10">
    <name type="scientific">Stentor coeruleus</name>
    <dbReference type="NCBI Taxonomy" id="5963"/>
    <lineage>
        <taxon>Eukaryota</taxon>
        <taxon>Sar</taxon>
        <taxon>Alveolata</taxon>
        <taxon>Ciliophora</taxon>
        <taxon>Postciliodesmatophora</taxon>
        <taxon>Heterotrichea</taxon>
        <taxon>Heterotrichida</taxon>
        <taxon>Stentoridae</taxon>
        <taxon>Stentor</taxon>
    </lineage>
</organism>
<dbReference type="PRINTS" id="PR00625">
    <property type="entry name" value="JDOMAIN"/>
</dbReference>
<dbReference type="InterPro" id="IPR036869">
    <property type="entry name" value="J_dom_sf"/>
</dbReference>
<keyword evidence="3" id="KW-0072">Autophagy</keyword>
<reference evidence="9 10" key="1">
    <citation type="submission" date="2016-11" db="EMBL/GenBank/DDBJ databases">
        <title>The macronuclear genome of Stentor coeruleus: a giant cell with tiny introns.</title>
        <authorList>
            <person name="Slabodnick M."/>
            <person name="Ruby J.G."/>
            <person name="Reiff S.B."/>
            <person name="Swart E.C."/>
            <person name="Gosai S."/>
            <person name="Prabakaran S."/>
            <person name="Witkowska E."/>
            <person name="Larue G.E."/>
            <person name="Fisher S."/>
            <person name="Freeman R.M."/>
            <person name="Gunawardena J."/>
            <person name="Chu W."/>
            <person name="Stover N.A."/>
            <person name="Gregory B.D."/>
            <person name="Nowacki M."/>
            <person name="Derisi J."/>
            <person name="Roy S.W."/>
            <person name="Marshall W.F."/>
            <person name="Sood P."/>
        </authorList>
    </citation>
    <scope>NUCLEOTIDE SEQUENCE [LARGE SCALE GENOMIC DNA]</scope>
    <source>
        <strain evidence="9">WM001</strain>
    </source>
</reference>
<dbReference type="AlphaFoldDB" id="A0A1R2CHB3"/>
<dbReference type="CDD" id="cd06257">
    <property type="entry name" value="DnaJ"/>
    <property type="match status" value="1"/>
</dbReference>
<dbReference type="Pfam" id="PF00226">
    <property type="entry name" value="DnaJ"/>
    <property type="match status" value="1"/>
</dbReference>
<dbReference type="OrthoDB" id="445556at2759"/>
<comment type="caution">
    <text evidence="9">The sequence shown here is derived from an EMBL/GenBank/DDBJ whole genome shotgun (WGS) entry which is preliminary data.</text>
</comment>
<name>A0A1R2CHB3_9CILI</name>
<dbReference type="InterPro" id="IPR001623">
    <property type="entry name" value="DnaJ_domain"/>
</dbReference>
<evidence type="ECO:0000313" key="10">
    <source>
        <dbReference type="Proteomes" id="UP000187209"/>
    </source>
</evidence>
<accession>A0A1R2CHB3</accession>
<feature type="chain" id="PRO_5012683970" description="DnaJ homolog subfamily C member 16" evidence="6">
    <location>
        <begin position="16"/>
        <end position="456"/>
    </location>
</feature>
<protein>
    <recommendedName>
        <fullName evidence="2">DnaJ homolog subfamily C member 16</fullName>
    </recommendedName>
    <alternativeName>
        <fullName evidence="5">Endoplasmic reticulum DNA J domain-containing protein 8</fullName>
    </alternativeName>
</protein>
<dbReference type="InterPro" id="IPR052842">
    <property type="entry name" value="ER_Co-chaperone"/>
</dbReference>
<dbReference type="Proteomes" id="UP000187209">
    <property type="component" value="Unassembled WGS sequence"/>
</dbReference>
<evidence type="ECO:0000313" key="9">
    <source>
        <dbReference type="EMBL" id="OMJ88336.1"/>
    </source>
</evidence>
<dbReference type="SUPFAM" id="SSF52833">
    <property type="entry name" value="Thioredoxin-like"/>
    <property type="match status" value="2"/>
</dbReference>